<comment type="caution">
    <text evidence="4">The sequence shown here is derived from an EMBL/GenBank/DDBJ whole genome shotgun (WGS) entry which is preliminary data.</text>
</comment>
<sequence length="140" mass="15661">MSRIGYAPGTLDLFHVGHLNLLRNARAHCDILIAGVVSDEIALRAKGVLPVIPVADRLEILRCVKFVDAACPHTADDILAVWRELQFNVLFKGDDRQGTMKGDRLERDLATVGVEMRYFPYTTTVSSTLLRRILQPHQVP</sequence>
<dbReference type="RefSeq" id="WP_106722639.1">
    <property type="nucleotide sequence ID" value="NZ_PXYL01000002.1"/>
</dbReference>
<proteinExistence type="predicted"/>
<dbReference type="Pfam" id="PF01467">
    <property type="entry name" value="CTP_transf_like"/>
    <property type="match status" value="1"/>
</dbReference>
<feature type="domain" description="Cytidyltransferase-like" evidence="3">
    <location>
        <begin position="6"/>
        <end position="132"/>
    </location>
</feature>
<dbReference type="EMBL" id="PXYL01000002">
    <property type="protein sequence ID" value="PSJ62740.1"/>
    <property type="molecule type" value="Genomic_DNA"/>
</dbReference>
<protein>
    <submittedName>
        <fullName evidence="4">Cytidyltransferase</fullName>
    </submittedName>
</protein>
<evidence type="ECO:0000313" key="5">
    <source>
        <dbReference type="Proteomes" id="UP000240653"/>
    </source>
</evidence>
<dbReference type="Proteomes" id="UP000240653">
    <property type="component" value="Unassembled WGS sequence"/>
</dbReference>
<dbReference type="GO" id="GO:0016779">
    <property type="term" value="F:nucleotidyltransferase activity"/>
    <property type="evidence" value="ECO:0007669"/>
    <property type="project" value="UniProtKB-KW"/>
</dbReference>
<dbReference type="InterPro" id="IPR014729">
    <property type="entry name" value="Rossmann-like_a/b/a_fold"/>
</dbReference>
<reference evidence="4 5" key="1">
    <citation type="submission" date="2018-03" db="EMBL/GenBank/DDBJ databases">
        <title>The draft genome of Mesorhizobium soli JCM 19897.</title>
        <authorList>
            <person name="Li L."/>
            <person name="Liu L."/>
            <person name="Liang L."/>
            <person name="Wang T."/>
            <person name="Zhang X."/>
        </authorList>
    </citation>
    <scope>NUCLEOTIDE SEQUENCE [LARGE SCALE GENOMIC DNA]</scope>
    <source>
        <strain evidence="4 5">JCM 19897</strain>
    </source>
</reference>
<dbReference type="NCBIfam" id="TIGR00125">
    <property type="entry name" value="cyt_tran_rel"/>
    <property type="match status" value="1"/>
</dbReference>
<evidence type="ECO:0000256" key="2">
    <source>
        <dbReference type="ARBA" id="ARBA00022695"/>
    </source>
</evidence>
<evidence type="ECO:0000313" key="4">
    <source>
        <dbReference type="EMBL" id="PSJ62740.1"/>
    </source>
</evidence>
<dbReference type="InterPro" id="IPR004821">
    <property type="entry name" value="Cyt_trans-like"/>
</dbReference>
<keyword evidence="2" id="KW-0548">Nucleotidyltransferase</keyword>
<accession>A0A2P7SJT2</accession>
<keyword evidence="5" id="KW-1185">Reference proteome</keyword>
<evidence type="ECO:0000259" key="3">
    <source>
        <dbReference type="Pfam" id="PF01467"/>
    </source>
</evidence>
<name>A0A2P7SJT2_9HYPH</name>
<dbReference type="AlphaFoldDB" id="A0A2P7SJT2"/>
<gene>
    <name evidence="4" type="ORF">C7I85_03830</name>
</gene>
<evidence type="ECO:0000256" key="1">
    <source>
        <dbReference type="ARBA" id="ARBA00022679"/>
    </source>
</evidence>
<dbReference type="OrthoDB" id="9802794at2"/>
<dbReference type="PANTHER" id="PTHR43793:SF1">
    <property type="entry name" value="FAD SYNTHASE"/>
    <property type="match status" value="1"/>
</dbReference>
<dbReference type="Gene3D" id="3.40.50.620">
    <property type="entry name" value="HUPs"/>
    <property type="match status" value="1"/>
</dbReference>
<dbReference type="InterPro" id="IPR050385">
    <property type="entry name" value="Archaeal_FAD_synthase"/>
</dbReference>
<keyword evidence="1 4" id="KW-0808">Transferase</keyword>
<dbReference type="PANTHER" id="PTHR43793">
    <property type="entry name" value="FAD SYNTHASE"/>
    <property type="match status" value="1"/>
</dbReference>
<organism evidence="4 5">
    <name type="scientific">Pseudaminobacter soli</name>
    <name type="common">ex Li et al. 2025</name>
    <dbReference type="NCBI Taxonomy" id="1295366"/>
    <lineage>
        <taxon>Bacteria</taxon>
        <taxon>Pseudomonadati</taxon>
        <taxon>Pseudomonadota</taxon>
        <taxon>Alphaproteobacteria</taxon>
        <taxon>Hyphomicrobiales</taxon>
        <taxon>Phyllobacteriaceae</taxon>
        <taxon>Pseudaminobacter</taxon>
    </lineage>
</organism>
<dbReference type="SUPFAM" id="SSF52374">
    <property type="entry name" value="Nucleotidylyl transferase"/>
    <property type="match status" value="1"/>
</dbReference>